<evidence type="ECO:0000256" key="3">
    <source>
        <dbReference type="ARBA" id="ARBA00022679"/>
    </source>
</evidence>
<evidence type="ECO:0000313" key="9">
    <source>
        <dbReference type="EMBL" id="KAF5742472.1"/>
    </source>
</evidence>
<evidence type="ECO:0000256" key="5">
    <source>
        <dbReference type="ARBA" id="ARBA00023180"/>
    </source>
</evidence>
<dbReference type="Gene3D" id="3.40.50.11340">
    <property type="match status" value="1"/>
</dbReference>
<evidence type="ECO:0000256" key="6">
    <source>
        <dbReference type="ARBA" id="ARBA00023316"/>
    </source>
</evidence>
<sequence>MRFTIASLVVFIPLLMILVVHRNSTIDIVGAFGKLKLGGVGNQDAAPCTQGSVNKPAQTTSSPSNKLLGGLLAPGLDEQSCLSRYQYFRYRKSSYKPSSGLISRLRNYEQLHKRCGPYTESYNKSLQQVHSGHIGNSSDCKYVVWTPSNGLGNRMIAIASSFLYALLTNRVLLLQHVTDIDMADLFCEPFPNSTWFLPMDNPFNNELKKFNKVYRYKYGNMVMNNMINTSTEPPPTHLYHYISFDYEDQDKVFYQDEHQAFLTKVPWLILKSDEYYAPYFFLMKTFRQELDKLFPRKDTVFHHLGRYLFLPSNEAWGLITRFYDAYLAKADERIGVQIRVVDTKGNPPQNIMDEILTCFSREKILPDIMETQNSSMVPTVRNQNSTKAVLIASLFPQYYENIRSRYWSRPTVTGDVIGVYQPSHEEYQQFGNNMHNVKAWAEMNLLSLCDVLLTSSWSTFGYIAQSLGGLKPWMLYTTDSRVKHDPPCRQALSMEPCFHFPPIHDCQAKYKVGNRFVFPPFNDCKPHVNLDAETSDPDHVKHCEDATFGYKLVDND</sequence>
<proteinExistence type="inferred from homology"/>
<evidence type="ECO:0000256" key="2">
    <source>
        <dbReference type="ARBA" id="ARBA00022676"/>
    </source>
</evidence>
<dbReference type="GO" id="GO:0032580">
    <property type="term" value="C:Golgi cisterna membrane"/>
    <property type="evidence" value="ECO:0007669"/>
    <property type="project" value="UniProtKB-SubCell"/>
</dbReference>
<evidence type="ECO:0000313" key="10">
    <source>
        <dbReference type="Proteomes" id="UP000593562"/>
    </source>
</evidence>
<feature type="chain" id="PRO_5029577647" description="Fucosyltransferase" evidence="8">
    <location>
        <begin position="23"/>
        <end position="556"/>
    </location>
</feature>
<gene>
    <name evidence="9" type="ORF">HS088_TW09G00521</name>
</gene>
<accession>A0A7J7D816</accession>
<protein>
    <recommendedName>
        <fullName evidence="7">Fucosyltransferase</fullName>
        <ecNumber evidence="7">2.4.1.-</ecNumber>
    </recommendedName>
</protein>
<dbReference type="PANTHER" id="PTHR31889">
    <property type="entry name" value="FUCOSYLTRANSFERASE 2-RELATED"/>
    <property type="match status" value="1"/>
</dbReference>
<dbReference type="GO" id="GO:0009969">
    <property type="term" value="P:xyloglucan biosynthetic process"/>
    <property type="evidence" value="ECO:0007669"/>
    <property type="project" value="TreeGrafter"/>
</dbReference>
<comment type="caution">
    <text evidence="9">The sequence shown here is derived from an EMBL/GenBank/DDBJ whole genome shotgun (WGS) entry which is preliminary data.</text>
</comment>
<comment type="subcellular location">
    <subcellularLocation>
        <location evidence="7">Golgi apparatus</location>
        <location evidence="7">Golgi stack membrane</location>
        <topology evidence="7">Single-pass type II membrane protein</topology>
    </subcellularLocation>
</comment>
<comment type="similarity">
    <text evidence="1 7">Belongs to the glycosyltransferase 37 family.</text>
</comment>
<dbReference type="InterPro" id="IPR004938">
    <property type="entry name" value="XG_FTase"/>
</dbReference>
<keyword evidence="8" id="KW-0732">Signal</keyword>
<name>A0A7J7D816_TRIWF</name>
<organism evidence="9 10">
    <name type="scientific">Tripterygium wilfordii</name>
    <name type="common">Thunder God vine</name>
    <dbReference type="NCBI Taxonomy" id="458696"/>
    <lineage>
        <taxon>Eukaryota</taxon>
        <taxon>Viridiplantae</taxon>
        <taxon>Streptophyta</taxon>
        <taxon>Embryophyta</taxon>
        <taxon>Tracheophyta</taxon>
        <taxon>Spermatophyta</taxon>
        <taxon>Magnoliopsida</taxon>
        <taxon>eudicotyledons</taxon>
        <taxon>Gunneridae</taxon>
        <taxon>Pentapetalae</taxon>
        <taxon>rosids</taxon>
        <taxon>fabids</taxon>
        <taxon>Celastrales</taxon>
        <taxon>Celastraceae</taxon>
        <taxon>Tripterygium</taxon>
    </lineage>
</organism>
<dbReference type="InParanoid" id="A0A7J7D816"/>
<evidence type="ECO:0000256" key="8">
    <source>
        <dbReference type="SAM" id="SignalP"/>
    </source>
</evidence>
<reference evidence="9 10" key="1">
    <citation type="journal article" date="2020" name="Nat. Commun.">
        <title>Genome of Tripterygium wilfordii and identification of cytochrome P450 involved in triptolide biosynthesis.</title>
        <authorList>
            <person name="Tu L."/>
            <person name="Su P."/>
            <person name="Zhang Z."/>
            <person name="Gao L."/>
            <person name="Wang J."/>
            <person name="Hu T."/>
            <person name="Zhou J."/>
            <person name="Zhang Y."/>
            <person name="Zhao Y."/>
            <person name="Liu Y."/>
            <person name="Song Y."/>
            <person name="Tong Y."/>
            <person name="Lu Y."/>
            <person name="Yang J."/>
            <person name="Xu C."/>
            <person name="Jia M."/>
            <person name="Peters R.J."/>
            <person name="Huang L."/>
            <person name="Gao W."/>
        </authorList>
    </citation>
    <scope>NUCLEOTIDE SEQUENCE [LARGE SCALE GENOMIC DNA]</scope>
    <source>
        <strain evidence="10">cv. XIE 37</strain>
        <tissue evidence="9">Leaf</tissue>
    </source>
</reference>
<comment type="function">
    <text evidence="7">May be involved in cell wall biosynthesis.</text>
</comment>
<feature type="signal peptide" evidence="8">
    <location>
        <begin position="1"/>
        <end position="22"/>
    </location>
</feature>
<dbReference type="Proteomes" id="UP000593562">
    <property type="component" value="Unassembled WGS sequence"/>
</dbReference>
<dbReference type="EMBL" id="JAAARO010000009">
    <property type="protein sequence ID" value="KAF5742472.1"/>
    <property type="molecule type" value="Genomic_DNA"/>
</dbReference>
<keyword evidence="2 7" id="KW-0328">Glycosyltransferase</keyword>
<evidence type="ECO:0000256" key="7">
    <source>
        <dbReference type="RuleBase" id="RU367004"/>
    </source>
</evidence>
<dbReference type="FunFam" id="3.40.50.11340:FF:000005">
    <property type="entry name" value="Galactoside 2-alpha-L-fucosyltransferase"/>
    <property type="match status" value="1"/>
</dbReference>
<dbReference type="AlphaFoldDB" id="A0A7J7D816"/>
<keyword evidence="10" id="KW-1185">Reference proteome</keyword>
<keyword evidence="6 7" id="KW-0961">Cell wall biogenesis/degradation</keyword>
<dbReference type="GO" id="GO:0008107">
    <property type="term" value="F:galactoside 2-alpha-L-fucosyltransferase activity"/>
    <property type="evidence" value="ECO:0007669"/>
    <property type="project" value="InterPro"/>
</dbReference>
<keyword evidence="4 7" id="KW-0333">Golgi apparatus</keyword>
<evidence type="ECO:0000256" key="1">
    <source>
        <dbReference type="ARBA" id="ARBA00010481"/>
    </source>
</evidence>
<dbReference type="GO" id="GO:0042546">
    <property type="term" value="P:cell wall biogenesis"/>
    <property type="evidence" value="ECO:0007669"/>
    <property type="project" value="InterPro"/>
</dbReference>
<dbReference type="EC" id="2.4.1.-" evidence="7"/>
<keyword evidence="3 7" id="KW-0808">Transferase</keyword>
<dbReference type="PANTHER" id="PTHR31889:SF2">
    <property type="entry name" value="FUCOSYLTRANSFERASE 3"/>
    <property type="match status" value="1"/>
</dbReference>
<dbReference type="GO" id="GO:0071555">
    <property type="term" value="P:cell wall organization"/>
    <property type="evidence" value="ECO:0007669"/>
    <property type="project" value="UniProtKB-UniRule"/>
</dbReference>
<evidence type="ECO:0000256" key="4">
    <source>
        <dbReference type="ARBA" id="ARBA00023034"/>
    </source>
</evidence>
<dbReference type="Pfam" id="PF03254">
    <property type="entry name" value="XG_FTase"/>
    <property type="match status" value="1"/>
</dbReference>
<keyword evidence="5" id="KW-0325">Glycoprotein</keyword>